<accession>A0A814WI75</accession>
<reference evidence="2" key="1">
    <citation type="submission" date="2021-02" db="EMBL/GenBank/DDBJ databases">
        <authorList>
            <person name="Nowell W R."/>
        </authorList>
    </citation>
    <scope>NUCLEOTIDE SEQUENCE</scope>
</reference>
<proteinExistence type="predicted"/>
<evidence type="ECO:0000256" key="1">
    <source>
        <dbReference type="SAM" id="Phobius"/>
    </source>
</evidence>
<dbReference type="InterPro" id="IPR001646">
    <property type="entry name" value="5peptide_repeat"/>
</dbReference>
<dbReference type="PANTHER" id="PTHR14136">
    <property type="entry name" value="BTB_POZ DOMAIN-CONTAINING PROTEIN KCTD9"/>
    <property type="match status" value="1"/>
</dbReference>
<keyword evidence="1" id="KW-0812">Transmembrane</keyword>
<name>A0A814WI75_9BILA</name>
<protein>
    <recommendedName>
        <fullName evidence="5">Pentapeptide repeat-containing protein</fullName>
    </recommendedName>
</protein>
<dbReference type="Proteomes" id="UP000681722">
    <property type="component" value="Unassembled WGS sequence"/>
</dbReference>
<evidence type="ECO:0008006" key="5">
    <source>
        <dbReference type="Google" id="ProtNLM"/>
    </source>
</evidence>
<feature type="transmembrane region" description="Helical" evidence="1">
    <location>
        <begin position="63"/>
        <end position="82"/>
    </location>
</feature>
<dbReference type="InterPro" id="IPR051082">
    <property type="entry name" value="Pentapeptide-BTB/POZ_domain"/>
</dbReference>
<evidence type="ECO:0000313" key="4">
    <source>
        <dbReference type="Proteomes" id="UP000663829"/>
    </source>
</evidence>
<dbReference type="EMBL" id="CAJOBC010008754">
    <property type="protein sequence ID" value="CAF3970037.1"/>
    <property type="molecule type" value="Genomic_DNA"/>
</dbReference>
<dbReference type="EMBL" id="CAJNOQ010008752">
    <property type="protein sequence ID" value="CAF1205791.1"/>
    <property type="molecule type" value="Genomic_DNA"/>
</dbReference>
<dbReference type="SUPFAM" id="SSF141571">
    <property type="entry name" value="Pentapeptide repeat-like"/>
    <property type="match status" value="1"/>
</dbReference>
<organism evidence="2 4">
    <name type="scientific">Didymodactylos carnosus</name>
    <dbReference type="NCBI Taxonomy" id="1234261"/>
    <lineage>
        <taxon>Eukaryota</taxon>
        <taxon>Metazoa</taxon>
        <taxon>Spiralia</taxon>
        <taxon>Gnathifera</taxon>
        <taxon>Rotifera</taxon>
        <taxon>Eurotatoria</taxon>
        <taxon>Bdelloidea</taxon>
        <taxon>Philodinida</taxon>
        <taxon>Philodinidae</taxon>
        <taxon>Didymodactylos</taxon>
    </lineage>
</organism>
<keyword evidence="1" id="KW-1133">Transmembrane helix</keyword>
<evidence type="ECO:0000313" key="2">
    <source>
        <dbReference type="EMBL" id="CAF1205791.1"/>
    </source>
</evidence>
<dbReference type="Gene3D" id="2.160.20.80">
    <property type="entry name" value="E3 ubiquitin-protein ligase SopA"/>
    <property type="match status" value="1"/>
</dbReference>
<dbReference type="PANTHER" id="PTHR14136:SF17">
    <property type="entry name" value="BTB_POZ DOMAIN-CONTAINING PROTEIN KCTD9"/>
    <property type="match status" value="1"/>
</dbReference>
<gene>
    <name evidence="2" type="ORF">GPM918_LOCUS23956</name>
    <name evidence="3" type="ORF">SRO942_LOCUS23955</name>
</gene>
<dbReference type="AlphaFoldDB" id="A0A814WI75"/>
<dbReference type="Proteomes" id="UP000663829">
    <property type="component" value="Unassembled WGS sequence"/>
</dbReference>
<sequence>MIARQQRCTSLPHRLHPTCIQEKPYWIRTHEHCHQQNSIKNQAGEGSRGSCYKAVSLKDWLKILASTLIPLMIGVFTVVTTIQQQQIANRQRDQDKQQADDLQKESIFSKYIDDISKLLLESHNDTVTNRELSYISTKTLTALRKLDYERKKHLFLFLYESGLLSSTNNAHLSLKNGDFNNINFNIDSNGKILASNFYRLKLTNAYLINTSFTDCNLDKSDFSNSVMNQVSLTISTLRDSTFIHTSLEHANFYKTFFRKTNFNSARLRSADFTGAEVYAVDFTNADLEKALITDEQLKTSITSGTRLPNGTFGSFQAKNLVKNGDAEIKDCKNDNRVYNWDDIYGEVRTVMYNSSNASIVNQQGDCYFSGRNGSSISQIIQISDYTLLIDNNKTKYNVSLYIRNNVFLQLLFMTKDQTSTVVTVDTVWQSPTKLVYATKAGIVPKYTRQMVISKRKPALKGLKDGWGEAQFKFWVRKHFKLVTIGELQVVYGIK</sequence>
<comment type="caution">
    <text evidence="2">The sequence shown here is derived from an EMBL/GenBank/DDBJ whole genome shotgun (WGS) entry which is preliminary data.</text>
</comment>
<keyword evidence="1" id="KW-0472">Membrane</keyword>
<keyword evidence="4" id="KW-1185">Reference proteome</keyword>
<evidence type="ECO:0000313" key="3">
    <source>
        <dbReference type="EMBL" id="CAF3970037.1"/>
    </source>
</evidence>
<dbReference type="Pfam" id="PF00805">
    <property type="entry name" value="Pentapeptide"/>
    <property type="match status" value="2"/>
</dbReference>